<feature type="compositionally biased region" description="Polar residues" evidence="1">
    <location>
        <begin position="221"/>
        <end position="251"/>
    </location>
</feature>
<evidence type="ECO:0000313" key="3">
    <source>
        <dbReference type="EMBL" id="KAL2653934.1"/>
    </source>
</evidence>
<dbReference type="EMBL" id="JBHFFA010000001">
    <property type="protein sequence ID" value="KAL2653934.1"/>
    <property type="molecule type" value="Genomic_DNA"/>
</dbReference>
<dbReference type="PROSITE" id="PS50181">
    <property type="entry name" value="FBOX"/>
    <property type="match status" value="1"/>
</dbReference>
<dbReference type="InterPro" id="IPR056592">
    <property type="entry name" value="Beta-prop_At3g26010-like"/>
</dbReference>
<dbReference type="SUPFAM" id="SSF81383">
    <property type="entry name" value="F-box domain"/>
    <property type="match status" value="1"/>
</dbReference>
<dbReference type="InterPro" id="IPR001810">
    <property type="entry name" value="F-box_dom"/>
</dbReference>
<dbReference type="Pfam" id="PF00646">
    <property type="entry name" value="F-box"/>
    <property type="match status" value="1"/>
</dbReference>
<dbReference type="Gene3D" id="1.20.1280.50">
    <property type="match status" value="1"/>
</dbReference>
<dbReference type="InterPro" id="IPR036047">
    <property type="entry name" value="F-box-like_dom_sf"/>
</dbReference>
<dbReference type="SMART" id="SM00256">
    <property type="entry name" value="FBOX"/>
    <property type="match status" value="1"/>
</dbReference>
<accession>A0ABD1ZU30</accession>
<sequence length="613" mass="70047">MMRGKLEGKVLGDSMFEAHKFSRRTASSDRRITAKSAKQIWKWLKFLVSRFSGFLKNFQSDLTMTAQGWRPFPIMATIKLLDLRGAKPKLADTTANCNPHPSPLSPERKKAQAEAAGIATPEIIEQSTSLTSPRKVRRRWIRRVTIRVSRRRQQKRRMMDIDTQARRTGLTRKRRRISRGWVKQQFELSDVRGETSAAEGLFLGGRRSGFQFGASHEKNETSNTDPVSSSSAFPDNSSCQSTAPGSSQQSLHRQKSAPVDETMKRPLPDELVEKVLAWLPVTSVFRFRSVCKSWQYTLSGEGWRKMLHKPPAWDACTGVFSSKQGRRECIFFDDGAQKWSTIDLEFLPSPACRLLAASGGLLCLCFAGMCSCLYICNPITKTWRELPEFHYKRRREGAMLVHLLVDKATLSYKVIVIGYPSSSSPESVKSSSALTEVYDSQTDKWTALANIPSSGCTLAPSTTFRNDVLYCLTEQPTGLMAFNIARKVWRRLEIKSHSRVLCVLEHYGHILIVARLTARVTRVGIWRLRETFPRVWIKVALMPIEQAMYFLLSGKFQCFAHGNFICFASPRRPRWLIFDITKRSWKWGTPARELDPDRYNKWFFYEPRLDISA</sequence>
<keyword evidence="4" id="KW-1185">Reference proteome</keyword>
<dbReference type="Pfam" id="PF24750">
    <property type="entry name" value="b-prop_At3g26010-like"/>
    <property type="match status" value="1"/>
</dbReference>
<protein>
    <recommendedName>
        <fullName evidence="2">F-box domain-containing protein</fullName>
    </recommendedName>
</protein>
<dbReference type="CDD" id="cd22157">
    <property type="entry name" value="F-box_AtFBW1-like"/>
    <property type="match status" value="1"/>
</dbReference>
<proteinExistence type="predicted"/>
<dbReference type="InterPro" id="IPR015915">
    <property type="entry name" value="Kelch-typ_b-propeller"/>
</dbReference>
<name>A0ABD1ZU30_9MARC</name>
<dbReference type="PANTHER" id="PTHR31672:SF2">
    <property type="entry name" value="F-BOX DOMAIN-CONTAINING PROTEIN"/>
    <property type="match status" value="1"/>
</dbReference>
<evidence type="ECO:0000256" key="1">
    <source>
        <dbReference type="SAM" id="MobiDB-lite"/>
    </source>
</evidence>
<dbReference type="SUPFAM" id="SSF117281">
    <property type="entry name" value="Kelch motif"/>
    <property type="match status" value="1"/>
</dbReference>
<evidence type="ECO:0000259" key="2">
    <source>
        <dbReference type="PROSITE" id="PS50181"/>
    </source>
</evidence>
<evidence type="ECO:0000313" key="4">
    <source>
        <dbReference type="Proteomes" id="UP001605036"/>
    </source>
</evidence>
<reference evidence="3 4" key="1">
    <citation type="submission" date="2024-09" db="EMBL/GenBank/DDBJ databases">
        <title>Chromosome-scale assembly of Riccia fluitans.</title>
        <authorList>
            <person name="Paukszto L."/>
            <person name="Sawicki J."/>
            <person name="Karawczyk K."/>
            <person name="Piernik-Szablinska J."/>
            <person name="Szczecinska M."/>
            <person name="Mazdziarz M."/>
        </authorList>
    </citation>
    <scope>NUCLEOTIDE SEQUENCE [LARGE SCALE GENOMIC DNA]</scope>
    <source>
        <strain evidence="3">Rf_01</strain>
        <tissue evidence="3">Aerial parts of the thallus</tissue>
    </source>
</reference>
<dbReference type="PANTHER" id="PTHR31672">
    <property type="entry name" value="BNACNNG10540D PROTEIN"/>
    <property type="match status" value="1"/>
</dbReference>
<dbReference type="AlphaFoldDB" id="A0ABD1ZU30"/>
<dbReference type="Gene3D" id="2.120.10.80">
    <property type="entry name" value="Kelch-type beta propeller"/>
    <property type="match status" value="1"/>
</dbReference>
<gene>
    <name evidence="3" type="ORF">R1flu_022062</name>
</gene>
<organism evidence="3 4">
    <name type="scientific">Riccia fluitans</name>
    <dbReference type="NCBI Taxonomy" id="41844"/>
    <lineage>
        <taxon>Eukaryota</taxon>
        <taxon>Viridiplantae</taxon>
        <taxon>Streptophyta</taxon>
        <taxon>Embryophyta</taxon>
        <taxon>Marchantiophyta</taxon>
        <taxon>Marchantiopsida</taxon>
        <taxon>Marchantiidae</taxon>
        <taxon>Marchantiales</taxon>
        <taxon>Ricciaceae</taxon>
        <taxon>Riccia</taxon>
    </lineage>
</organism>
<comment type="caution">
    <text evidence="3">The sequence shown here is derived from an EMBL/GenBank/DDBJ whole genome shotgun (WGS) entry which is preliminary data.</text>
</comment>
<dbReference type="Proteomes" id="UP001605036">
    <property type="component" value="Unassembled WGS sequence"/>
</dbReference>
<dbReference type="InterPro" id="IPR050796">
    <property type="entry name" value="SCF_F-box_component"/>
</dbReference>
<feature type="region of interest" description="Disordered" evidence="1">
    <location>
        <begin position="212"/>
        <end position="264"/>
    </location>
</feature>
<feature type="domain" description="F-box" evidence="2">
    <location>
        <begin position="261"/>
        <end position="306"/>
    </location>
</feature>